<name>A0A6V7VY94_MELEN</name>
<feature type="transmembrane region" description="Helical" evidence="10">
    <location>
        <begin position="28"/>
        <end position="45"/>
    </location>
</feature>
<evidence type="ECO:0000313" key="11">
    <source>
        <dbReference type="EMBL" id="CAD2179915.1"/>
    </source>
</evidence>
<comment type="subcellular location">
    <subcellularLocation>
        <location evidence="1">Endoplasmic reticulum membrane</location>
        <topology evidence="1">Multi-pass membrane protein</topology>
    </subcellularLocation>
</comment>
<evidence type="ECO:0000256" key="7">
    <source>
        <dbReference type="ARBA" id="ARBA00023098"/>
    </source>
</evidence>
<keyword evidence="5" id="KW-0746">Sphingolipid metabolism</keyword>
<gene>
    <name evidence="11" type="ORF">MENT_LOCUS31957</name>
</gene>
<sequence>MTSQINNKNTKKWMEFEEPHTGLVKSDFFGYWYLQYCLITGLYMLEPWERKLFNSFVVCLGGAIISVCYFIFRTF</sequence>
<dbReference type="AlphaFoldDB" id="A0A6V7VY94"/>
<evidence type="ECO:0000256" key="3">
    <source>
        <dbReference type="ARBA" id="ARBA00022692"/>
    </source>
</evidence>
<evidence type="ECO:0000256" key="5">
    <source>
        <dbReference type="ARBA" id="ARBA00022919"/>
    </source>
</evidence>
<dbReference type="GO" id="GO:0046513">
    <property type="term" value="P:ceramide biosynthetic process"/>
    <property type="evidence" value="ECO:0007669"/>
    <property type="project" value="TreeGrafter"/>
</dbReference>
<dbReference type="GO" id="GO:0005789">
    <property type="term" value="C:endoplasmic reticulum membrane"/>
    <property type="evidence" value="ECO:0007669"/>
    <property type="project" value="UniProtKB-SubCell"/>
</dbReference>
<dbReference type="PANTHER" id="PTHR47084:SF1">
    <property type="entry name" value="SERINE PALMITOYLTRANSFERASE SMALL SUBUNIT A"/>
    <property type="match status" value="1"/>
</dbReference>
<dbReference type="InterPro" id="IPR024512">
    <property type="entry name" value="Ser_palmitoyltrfase_ssu-like"/>
</dbReference>
<evidence type="ECO:0000256" key="9">
    <source>
        <dbReference type="ARBA" id="ARBA00038370"/>
    </source>
</evidence>
<evidence type="ECO:0000256" key="1">
    <source>
        <dbReference type="ARBA" id="ARBA00004477"/>
    </source>
</evidence>
<reference evidence="11 12" key="1">
    <citation type="submission" date="2020-08" db="EMBL/GenBank/DDBJ databases">
        <authorList>
            <person name="Koutsovoulos G."/>
            <person name="Danchin GJ E."/>
        </authorList>
    </citation>
    <scope>NUCLEOTIDE SEQUENCE [LARGE SCALE GENOMIC DNA]</scope>
</reference>
<dbReference type="EMBL" id="CAJEWN010000356">
    <property type="protein sequence ID" value="CAD2179915.1"/>
    <property type="molecule type" value="Genomic_DNA"/>
</dbReference>
<evidence type="ECO:0000256" key="2">
    <source>
        <dbReference type="ARBA" id="ARBA00005189"/>
    </source>
</evidence>
<protein>
    <submittedName>
        <fullName evidence="11">Uncharacterized protein</fullName>
    </submittedName>
</protein>
<dbReference type="GO" id="GO:0017059">
    <property type="term" value="C:serine palmitoyltransferase complex"/>
    <property type="evidence" value="ECO:0007669"/>
    <property type="project" value="TreeGrafter"/>
</dbReference>
<dbReference type="Pfam" id="PF11779">
    <property type="entry name" value="SPT_ssu-like"/>
    <property type="match status" value="1"/>
</dbReference>
<keyword evidence="6 10" id="KW-1133">Transmembrane helix</keyword>
<dbReference type="Proteomes" id="UP000580250">
    <property type="component" value="Unassembled WGS sequence"/>
</dbReference>
<evidence type="ECO:0000256" key="4">
    <source>
        <dbReference type="ARBA" id="ARBA00022824"/>
    </source>
</evidence>
<dbReference type="OrthoDB" id="10003551at2759"/>
<dbReference type="InterPro" id="IPR051900">
    <property type="entry name" value="SPT_small_subunit"/>
</dbReference>
<evidence type="ECO:0000256" key="6">
    <source>
        <dbReference type="ARBA" id="ARBA00022989"/>
    </source>
</evidence>
<keyword evidence="7" id="KW-0443">Lipid metabolism</keyword>
<evidence type="ECO:0000313" key="12">
    <source>
        <dbReference type="Proteomes" id="UP000580250"/>
    </source>
</evidence>
<keyword evidence="3 10" id="KW-0812">Transmembrane</keyword>
<comment type="caution">
    <text evidence="11">The sequence shown here is derived from an EMBL/GenBank/DDBJ whole genome shotgun (WGS) entry which is preliminary data.</text>
</comment>
<dbReference type="GO" id="GO:0004758">
    <property type="term" value="F:serine C-palmitoyltransferase activity"/>
    <property type="evidence" value="ECO:0007669"/>
    <property type="project" value="TreeGrafter"/>
</dbReference>
<proteinExistence type="inferred from homology"/>
<comment type="similarity">
    <text evidence="9">Belongs to the SPTSS family. SPTSSA subfamily.</text>
</comment>
<dbReference type="PANTHER" id="PTHR47084">
    <property type="entry name" value="SERINE PALMITOYLTRANSFERASE SMALL SUBUNIT A"/>
    <property type="match status" value="1"/>
</dbReference>
<keyword evidence="4" id="KW-0256">Endoplasmic reticulum</keyword>
<evidence type="ECO:0000256" key="10">
    <source>
        <dbReference type="SAM" id="Phobius"/>
    </source>
</evidence>
<organism evidence="11 12">
    <name type="scientific">Meloidogyne enterolobii</name>
    <name type="common">Root-knot nematode worm</name>
    <name type="synonym">Meloidogyne mayaguensis</name>
    <dbReference type="NCBI Taxonomy" id="390850"/>
    <lineage>
        <taxon>Eukaryota</taxon>
        <taxon>Metazoa</taxon>
        <taxon>Ecdysozoa</taxon>
        <taxon>Nematoda</taxon>
        <taxon>Chromadorea</taxon>
        <taxon>Rhabditida</taxon>
        <taxon>Tylenchina</taxon>
        <taxon>Tylenchomorpha</taxon>
        <taxon>Tylenchoidea</taxon>
        <taxon>Meloidogynidae</taxon>
        <taxon>Meloidogyninae</taxon>
        <taxon>Meloidogyne</taxon>
    </lineage>
</organism>
<comment type="pathway">
    <text evidence="2">Lipid metabolism.</text>
</comment>
<keyword evidence="8 10" id="KW-0472">Membrane</keyword>
<accession>A0A6V7VY94</accession>
<feature type="transmembrane region" description="Helical" evidence="10">
    <location>
        <begin position="52"/>
        <end position="72"/>
    </location>
</feature>
<evidence type="ECO:0000256" key="8">
    <source>
        <dbReference type="ARBA" id="ARBA00023136"/>
    </source>
</evidence>